<evidence type="ECO:0000313" key="3">
    <source>
        <dbReference type="Proteomes" id="UP001465755"/>
    </source>
</evidence>
<dbReference type="EMBL" id="JALJOQ010000084">
    <property type="protein sequence ID" value="KAK9800266.1"/>
    <property type="molecule type" value="Genomic_DNA"/>
</dbReference>
<evidence type="ECO:0000256" key="1">
    <source>
        <dbReference type="SAM" id="MobiDB-lite"/>
    </source>
</evidence>
<gene>
    <name evidence="2" type="ORF">WJX73_010386</name>
</gene>
<name>A0AAW1P0Y7_9CHLO</name>
<proteinExistence type="predicted"/>
<sequence length="90" mass="9439">MSYTTLLAGPQRFLGAPSSVSWESGADLAPAGRHQRLGRHSSAALSNTAQHQLREPGWHACQASAVLLTGADKLAQAQPSEVDGSSCIRD</sequence>
<feature type="region of interest" description="Disordered" evidence="1">
    <location>
        <begin position="18"/>
        <end position="51"/>
    </location>
</feature>
<dbReference type="Proteomes" id="UP001465755">
    <property type="component" value="Unassembled WGS sequence"/>
</dbReference>
<dbReference type="AlphaFoldDB" id="A0AAW1P0Y7"/>
<comment type="caution">
    <text evidence="2">The sequence shown here is derived from an EMBL/GenBank/DDBJ whole genome shotgun (WGS) entry which is preliminary data.</text>
</comment>
<protein>
    <submittedName>
        <fullName evidence="2">Uncharacterized protein</fullName>
    </submittedName>
</protein>
<keyword evidence="3" id="KW-1185">Reference proteome</keyword>
<accession>A0AAW1P0Y7</accession>
<reference evidence="2 3" key="1">
    <citation type="journal article" date="2024" name="Nat. Commun.">
        <title>Phylogenomics reveals the evolutionary origins of lichenization in chlorophyte algae.</title>
        <authorList>
            <person name="Puginier C."/>
            <person name="Libourel C."/>
            <person name="Otte J."/>
            <person name="Skaloud P."/>
            <person name="Haon M."/>
            <person name="Grisel S."/>
            <person name="Petersen M."/>
            <person name="Berrin J.G."/>
            <person name="Delaux P.M."/>
            <person name="Dal Grande F."/>
            <person name="Keller J."/>
        </authorList>
    </citation>
    <scope>NUCLEOTIDE SEQUENCE [LARGE SCALE GENOMIC DNA]</scope>
    <source>
        <strain evidence="2 3">SAG 2036</strain>
    </source>
</reference>
<organism evidence="2 3">
    <name type="scientific">Symbiochloris irregularis</name>
    <dbReference type="NCBI Taxonomy" id="706552"/>
    <lineage>
        <taxon>Eukaryota</taxon>
        <taxon>Viridiplantae</taxon>
        <taxon>Chlorophyta</taxon>
        <taxon>core chlorophytes</taxon>
        <taxon>Trebouxiophyceae</taxon>
        <taxon>Trebouxiales</taxon>
        <taxon>Trebouxiaceae</taxon>
        <taxon>Symbiochloris</taxon>
    </lineage>
</organism>
<evidence type="ECO:0000313" key="2">
    <source>
        <dbReference type="EMBL" id="KAK9800266.1"/>
    </source>
</evidence>